<dbReference type="InterPro" id="IPR001763">
    <property type="entry name" value="Rhodanese-like_dom"/>
</dbReference>
<gene>
    <name evidence="2" type="ORF">BOA8489_01194</name>
</gene>
<dbReference type="SUPFAM" id="SSF52821">
    <property type="entry name" value="Rhodanese/Cell cycle control phosphatase"/>
    <property type="match status" value="1"/>
</dbReference>
<accession>A0A238IYN7</accession>
<sequence>MSGASGPPVGEVSPGEAWRILEENSSAMLIDVRTRAEWGFVGVPDLSEVGQSAVFVEWASFPNMSANPQFVAEVMEAIGDNTPNMLLFICRSGARSFRAATTIAEHFKRVEVQAQCLNVAEGFEGDLDPQGHRGGHNGWKARGLAWRQS</sequence>
<dbReference type="Gene3D" id="3.40.250.10">
    <property type="entry name" value="Rhodanese-like domain"/>
    <property type="match status" value="1"/>
</dbReference>
<dbReference type="PROSITE" id="PS50206">
    <property type="entry name" value="RHODANESE_3"/>
    <property type="match status" value="1"/>
</dbReference>
<reference evidence="2 3" key="1">
    <citation type="submission" date="2017-05" db="EMBL/GenBank/DDBJ databases">
        <authorList>
            <person name="Song R."/>
            <person name="Chenine A.L."/>
            <person name="Ruprecht R.M."/>
        </authorList>
    </citation>
    <scope>NUCLEOTIDE SEQUENCE [LARGE SCALE GENOMIC DNA]</scope>
    <source>
        <strain evidence="2 3">CECT 8489</strain>
    </source>
</reference>
<feature type="domain" description="Rhodanese" evidence="1">
    <location>
        <begin position="23"/>
        <end position="148"/>
    </location>
</feature>
<dbReference type="OrthoDB" id="9815890at2"/>
<dbReference type="EMBL" id="FXXQ01000003">
    <property type="protein sequence ID" value="SMX23092.1"/>
    <property type="molecule type" value="Genomic_DNA"/>
</dbReference>
<dbReference type="RefSeq" id="WP_093973092.1">
    <property type="nucleotide sequence ID" value="NZ_FXXQ01000003.1"/>
</dbReference>
<dbReference type="AlphaFoldDB" id="A0A238IYN7"/>
<keyword evidence="3" id="KW-1185">Reference proteome</keyword>
<evidence type="ECO:0000313" key="2">
    <source>
        <dbReference type="EMBL" id="SMX23092.1"/>
    </source>
</evidence>
<evidence type="ECO:0000259" key="1">
    <source>
        <dbReference type="PROSITE" id="PS50206"/>
    </source>
</evidence>
<evidence type="ECO:0000313" key="3">
    <source>
        <dbReference type="Proteomes" id="UP000201838"/>
    </source>
</evidence>
<dbReference type="Proteomes" id="UP000201838">
    <property type="component" value="Unassembled WGS sequence"/>
</dbReference>
<protein>
    <recommendedName>
        <fullName evidence="1">Rhodanese domain-containing protein</fullName>
    </recommendedName>
</protein>
<proteinExistence type="predicted"/>
<organism evidence="2 3">
    <name type="scientific">Boseongicola aestuarii</name>
    <dbReference type="NCBI Taxonomy" id="1470561"/>
    <lineage>
        <taxon>Bacteria</taxon>
        <taxon>Pseudomonadati</taxon>
        <taxon>Pseudomonadota</taxon>
        <taxon>Alphaproteobacteria</taxon>
        <taxon>Rhodobacterales</taxon>
        <taxon>Paracoccaceae</taxon>
        <taxon>Boseongicola</taxon>
    </lineage>
</organism>
<dbReference type="InterPro" id="IPR036873">
    <property type="entry name" value="Rhodanese-like_dom_sf"/>
</dbReference>
<name>A0A238IYN7_9RHOB</name>